<accession>A0A3P8W9I1</accession>
<reference evidence="3 4" key="1">
    <citation type="journal article" date="2014" name="Nat. Genet.">
        <title>Whole-genome sequence of a flatfish provides insights into ZW sex chromosome evolution and adaptation to a benthic lifestyle.</title>
        <authorList>
            <person name="Chen S."/>
            <person name="Zhang G."/>
            <person name="Shao C."/>
            <person name="Huang Q."/>
            <person name="Liu G."/>
            <person name="Zhang P."/>
            <person name="Song W."/>
            <person name="An N."/>
            <person name="Chalopin D."/>
            <person name="Volff J.N."/>
            <person name="Hong Y."/>
            <person name="Li Q."/>
            <person name="Sha Z."/>
            <person name="Zhou H."/>
            <person name="Xie M."/>
            <person name="Yu Q."/>
            <person name="Liu Y."/>
            <person name="Xiang H."/>
            <person name="Wang N."/>
            <person name="Wu K."/>
            <person name="Yang C."/>
            <person name="Zhou Q."/>
            <person name="Liao X."/>
            <person name="Yang L."/>
            <person name="Hu Q."/>
            <person name="Zhang J."/>
            <person name="Meng L."/>
            <person name="Jin L."/>
            <person name="Tian Y."/>
            <person name="Lian J."/>
            <person name="Yang J."/>
            <person name="Miao G."/>
            <person name="Liu S."/>
            <person name="Liang Z."/>
            <person name="Yan F."/>
            <person name="Li Y."/>
            <person name="Sun B."/>
            <person name="Zhang H."/>
            <person name="Zhang J."/>
            <person name="Zhu Y."/>
            <person name="Du M."/>
            <person name="Zhao Y."/>
            <person name="Schartl M."/>
            <person name="Tang Q."/>
            <person name="Wang J."/>
        </authorList>
    </citation>
    <scope>NUCLEOTIDE SEQUENCE</scope>
</reference>
<dbReference type="InterPro" id="IPR011021">
    <property type="entry name" value="Arrestin-like_N"/>
</dbReference>
<dbReference type="SUPFAM" id="SSF81296">
    <property type="entry name" value="E set domains"/>
    <property type="match status" value="1"/>
</dbReference>
<protein>
    <recommendedName>
        <fullName evidence="2">Arrestin-like N-terminal domain-containing protein</fullName>
    </recommendedName>
</protein>
<name>A0A3P8W9I1_CYNSE</name>
<dbReference type="GO" id="GO:0007399">
    <property type="term" value="P:nervous system development"/>
    <property type="evidence" value="ECO:0007669"/>
    <property type="project" value="UniProtKB-ARBA"/>
</dbReference>
<dbReference type="GeneTree" id="ENSGT01120000272478"/>
<dbReference type="InterPro" id="IPR014756">
    <property type="entry name" value="Ig_E-set"/>
</dbReference>
<dbReference type="Pfam" id="PF00339">
    <property type="entry name" value="Arrestin_N"/>
    <property type="match status" value="1"/>
</dbReference>
<evidence type="ECO:0000256" key="1">
    <source>
        <dbReference type="ARBA" id="ARBA00005298"/>
    </source>
</evidence>
<proteinExistence type="inferred from homology"/>
<evidence type="ECO:0000313" key="4">
    <source>
        <dbReference type="Proteomes" id="UP000265120"/>
    </source>
</evidence>
<dbReference type="InParanoid" id="A0A3P8W9I1"/>
<dbReference type="Gene3D" id="2.60.40.640">
    <property type="match status" value="1"/>
</dbReference>
<evidence type="ECO:0000259" key="2">
    <source>
        <dbReference type="Pfam" id="PF00339"/>
    </source>
</evidence>
<keyword evidence="4" id="KW-1185">Reference proteome</keyword>
<dbReference type="STRING" id="244447.ENSCSEP00000022316"/>
<sequence length="109" mass="12507">MMPSVDSFNISYDALNEEGTFSPGDIITGKVTLVLSKETKVKCLYIKAKGDADVCWSEERGDQNRTYSVYCMCFRPVLIGANPNDRIHNKGKCQEDMQNVFIYFLFIFW</sequence>
<dbReference type="AlphaFoldDB" id="A0A3P8W9I1"/>
<dbReference type="InterPro" id="IPR014752">
    <property type="entry name" value="Arrestin-like_C"/>
</dbReference>
<organism evidence="3 4">
    <name type="scientific">Cynoglossus semilaevis</name>
    <name type="common">Tongue sole</name>
    <dbReference type="NCBI Taxonomy" id="244447"/>
    <lineage>
        <taxon>Eukaryota</taxon>
        <taxon>Metazoa</taxon>
        <taxon>Chordata</taxon>
        <taxon>Craniata</taxon>
        <taxon>Vertebrata</taxon>
        <taxon>Euteleostomi</taxon>
        <taxon>Actinopterygii</taxon>
        <taxon>Neopterygii</taxon>
        <taxon>Teleostei</taxon>
        <taxon>Neoteleostei</taxon>
        <taxon>Acanthomorphata</taxon>
        <taxon>Carangaria</taxon>
        <taxon>Pleuronectiformes</taxon>
        <taxon>Pleuronectoidei</taxon>
        <taxon>Cynoglossidae</taxon>
        <taxon>Cynoglossinae</taxon>
        <taxon>Cynoglossus</taxon>
    </lineage>
</organism>
<comment type="similarity">
    <text evidence="1">Belongs to the arrestin family.</text>
</comment>
<reference evidence="3" key="2">
    <citation type="submission" date="2025-08" db="UniProtKB">
        <authorList>
            <consortium name="Ensembl"/>
        </authorList>
    </citation>
    <scope>IDENTIFICATION</scope>
</reference>
<dbReference type="Ensembl" id="ENSCSET00000022602.1">
    <property type="protein sequence ID" value="ENSCSEP00000022316.1"/>
    <property type="gene ID" value="ENSCSEG00000014222.1"/>
</dbReference>
<dbReference type="Proteomes" id="UP000265120">
    <property type="component" value="Chromosome Z"/>
</dbReference>
<reference evidence="3" key="3">
    <citation type="submission" date="2025-09" db="UniProtKB">
        <authorList>
            <consortium name="Ensembl"/>
        </authorList>
    </citation>
    <scope>IDENTIFICATION</scope>
</reference>
<feature type="domain" description="Arrestin-like N-terminal" evidence="2">
    <location>
        <begin position="8"/>
        <end position="66"/>
    </location>
</feature>
<dbReference type="OMA" id="YSAKRRY"/>
<evidence type="ECO:0000313" key="3">
    <source>
        <dbReference type="Ensembl" id="ENSCSEP00000022316.1"/>
    </source>
</evidence>